<dbReference type="OrthoDB" id="3160134at2759"/>
<sequence>MARRASSEDSDKEQEQDPDDDDDDDDVQVGRKRKRASTKKAHEMAAIEASQSLVEKDLDELQKIGRTYGRLYIPFSALDIVMHWGAQAEAEEWNSLIEGYPNLRDLVHKMGKDFVVERCTIQLHRYRRDTRGEDVQRIKEEILKWRKWNPAFTVDEAQDKSLRGLQHPQMAELLLPRDHTGPAPKKFSTQVTPRLLYPDDDPNELNGPGLFKGSLVIQACRLYSRLRTVPDPSSLQGAQSLLLGPKAVLQAKRRPAAKSVTAIYNIGFVTFAFLAYVACLVRYALSSEGEYTPWGQNGFNYVRFHRYLLRLVAQIDDIGEAGQDITRGILDWCEDAIWGDDAGLDDDVEEAGPSDSAAVLEKYRQWIATQGQSQA</sequence>
<evidence type="ECO:0000313" key="3">
    <source>
        <dbReference type="EMBL" id="KZV84873.1"/>
    </source>
</evidence>
<feature type="transmembrane region" description="Helical" evidence="2">
    <location>
        <begin position="262"/>
        <end position="285"/>
    </location>
</feature>
<keyword evidence="2" id="KW-0472">Membrane</keyword>
<feature type="compositionally biased region" description="Basic residues" evidence="1">
    <location>
        <begin position="30"/>
        <end position="39"/>
    </location>
</feature>
<dbReference type="EMBL" id="KV426208">
    <property type="protein sequence ID" value="KZV84873.1"/>
    <property type="molecule type" value="Genomic_DNA"/>
</dbReference>
<protein>
    <submittedName>
        <fullName evidence="3">Uncharacterized protein</fullName>
    </submittedName>
</protein>
<dbReference type="Proteomes" id="UP000077266">
    <property type="component" value="Unassembled WGS sequence"/>
</dbReference>
<accession>A0A165DM14</accession>
<reference evidence="3 4" key="1">
    <citation type="journal article" date="2016" name="Mol. Biol. Evol.">
        <title>Comparative Genomics of Early-Diverging Mushroom-Forming Fungi Provides Insights into the Origins of Lignocellulose Decay Capabilities.</title>
        <authorList>
            <person name="Nagy L.G."/>
            <person name="Riley R."/>
            <person name="Tritt A."/>
            <person name="Adam C."/>
            <person name="Daum C."/>
            <person name="Floudas D."/>
            <person name="Sun H."/>
            <person name="Yadav J.S."/>
            <person name="Pangilinan J."/>
            <person name="Larsson K.H."/>
            <person name="Matsuura K."/>
            <person name="Barry K."/>
            <person name="Labutti K."/>
            <person name="Kuo R."/>
            <person name="Ohm R.A."/>
            <person name="Bhattacharya S.S."/>
            <person name="Shirouzu T."/>
            <person name="Yoshinaga Y."/>
            <person name="Martin F.M."/>
            <person name="Grigoriev I.V."/>
            <person name="Hibbett D.S."/>
        </authorList>
    </citation>
    <scope>NUCLEOTIDE SEQUENCE [LARGE SCALE GENOMIC DNA]</scope>
    <source>
        <strain evidence="3 4">HHB12029</strain>
    </source>
</reference>
<dbReference type="InterPro" id="IPR046521">
    <property type="entry name" value="DUF6698"/>
</dbReference>
<dbReference type="InParanoid" id="A0A165DM14"/>
<feature type="compositionally biased region" description="Basic and acidic residues" evidence="1">
    <location>
        <begin position="1"/>
        <end position="15"/>
    </location>
</feature>
<feature type="compositionally biased region" description="Acidic residues" evidence="1">
    <location>
        <begin position="16"/>
        <end position="27"/>
    </location>
</feature>
<gene>
    <name evidence="3" type="ORF">EXIGLDRAFT_700019</name>
</gene>
<proteinExistence type="predicted"/>
<evidence type="ECO:0000256" key="1">
    <source>
        <dbReference type="SAM" id="MobiDB-lite"/>
    </source>
</evidence>
<name>A0A165DM14_EXIGL</name>
<dbReference type="AlphaFoldDB" id="A0A165DM14"/>
<feature type="region of interest" description="Disordered" evidence="1">
    <location>
        <begin position="1"/>
        <end position="40"/>
    </location>
</feature>
<evidence type="ECO:0000256" key="2">
    <source>
        <dbReference type="SAM" id="Phobius"/>
    </source>
</evidence>
<evidence type="ECO:0000313" key="4">
    <source>
        <dbReference type="Proteomes" id="UP000077266"/>
    </source>
</evidence>
<dbReference type="Pfam" id="PF20414">
    <property type="entry name" value="DUF6698"/>
    <property type="match status" value="1"/>
</dbReference>
<organism evidence="3 4">
    <name type="scientific">Exidia glandulosa HHB12029</name>
    <dbReference type="NCBI Taxonomy" id="1314781"/>
    <lineage>
        <taxon>Eukaryota</taxon>
        <taxon>Fungi</taxon>
        <taxon>Dikarya</taxon>
        <taxon>Basidiomycota</taxon>
        <taxon>Agaricomycotina</taxon>
        <taxon>Agaricomycetes</taxon>
        <taxon>Auriculariales</taxon>
        <taxon>Exidiaceae</taxon>
        <taxon>Exidia</taxon>
    </lineage>
</organism>
<keyword evidence="2" id="KW-1133">Transmembrane helix</keyword>
<keyword evidence="4" id="KW-1185">Reference proteome</keyword>
<keyword evidence="2" id="KW-0812">Transmembrane</keyword>